<dbReference type="GO" id="GO:0044423">
    <property type="term" value="C:virion component"/>
    <property type="evidence" value="ECO:0007669"/>
    <property type="project" value="UniProtKB-KW"/>
</dbReference>
<evidence type="ECO:0000256" key="3">
    <source>
        <dbReference type="ARBA" id="ARBA00022804"/>
    </source>
</evidence>
<evidence type="ECO:0000256" key="5">
    <source>
        <dbReference type="ARBA" id="ARBA00023104"/>
    </source>
</evidence>
<evidence type="ECO:0000313" key="9">
    <source>
        <dbReference type="Proteomes" id="UP000680303"/>
    </source>
</evidence>
<evidence type="ECO:0000256" key="7">
    <source>
        <dbReference type="ARBA" id="ARBA00035110"/>
    </source>
</evidence>
<accession>A0A8S5L562</accession>
<evidence type="ECO:0000256" key="2">
    <source>
        <dbReference type="ARBA" id="ARBA00022581"/>
    </source>
</evidence>
<dbReference type="GO" id="GO:0039666">
    <property type="term" value="P:virion attachment to host cell pilus"/>
    <property type="evidence" value="ECO:0007669"/>
    <property type="project" value="UniProtKB-KW"/>
</dbReference>
<dbReference type="InterPro" id="IPR005563">
    <property type="entry name" value="A_protein"/>
</dbReference>
<evidence type="ECO:0000313" key="8">
    <source>
        <dbReference type="EMBL" id="DAD52338.1"/>
    </source>
</evidence>
<keyword evidence="2" id="KW-0945">Host-virus interaction</keyword>
<dbReference type="Proteomes" id="UP000680303">
    <property type="component" value="Segment"/>
</dbReference>
<evidence type="ECO:0000256" key="1">
    <source>
        <dbReference type="ARBA" id="ARBA00004328"/>
    </source>
</evidence>
<sequence>MSYIVTSDVRNFAGYNFAGERVNYGYVQRAFYKAGTNTAGYHNLKVKKHTLGTNAYVVTTTTRTPGSMSNSTSGWYSDGQTSTYLTQKSLGIALSPDPYNDPSISGRAYSGCVSAFNSKLKGITVNMAQAFGERNQVTNMLASTAVRLARGFSHLRKGRWSECAKTLGLSVKYVKNRSGKAINRFEYSRSKDAFGAAADLWLELQYGWRPLLNDIYESAELLAEQNVRRGNDTLHTAHSISAKNQVTDNKVIRTVDGNNIDVVNQQAAYIVRIKATYRVENDLLRFSNMLGLTNPALLAWELTPFSFVVDWFLPIGSFLENSMASTGLTFIKGSVSYKFIGQTSGFASSSSSGEGWAVSSRTNKGLTKTVMYQRDPSSSFPSEPIPSFKSPASIGHALNAIALLTQVFRR</sequence>
<comment type="similarity">
    <text evidence="7">Belongs to the Leviviricetes maturation protein family.</text>
</comment>
<name>A0A8S5L562_9VIRU</name>
<comment type="subcellular location">
    <subcellularLocation>
        <location evidence="1">Virion</location>
    </subcellularLocation>
</comment>
<evidence type="ECO:0000256" key="4">
    <source>
        <dbReference type="ARBA" id="ARBA00022844"/>
    </source>
</evidence>
<dbReference type="EMBL" id="BK014075">
    <property type="protein sequence ID" value="DAD52338.1"/>
    <property type="molecule type" value="Genomic_RNA"/>
</dbReference>
<keyword evidence="5" id="KW-1175">Viral attachment to host cell pilus</keyword>
<keyword evidence="6" id="KW-1160">Virus entry into host cell</keyword>
<protein>
    <submittedName>
        <fullName evidence="8">Maturation protein</fullName>
    </submittedName>
</protein>
<keyword evidence="4" id="KW-0946">Virion</keyword>
<dbReference type="GeneID" id="80398939"/>
<dbReference type="RefSeq" id="YP_010769814.1">
    <property type="nucleotide sequence ID" value="NC_074080.1"/>
</dbReference>
<proteinExistence type="inferred from homology"/>
<dbReference type="Pfam" id="PF03863">
    <property type="entry name" value="Phage_mat-A"/>
    <property type="match status" value="1"/>
</dbReference>
<gene>
    <name evidence="8" type="primary">SRR7473382_1_1</name>
</gene>
<evidence type="ECO:0000256" key="6">
    <source>
        <dbReference type="ARBA" id="ARBA00023296"/>
    </source>
</evidence>
<keyword evidence="3" id="KW-1161">Viral attachment to host cell</keyword>
<dbReference type="KEGG" id="vg:80398939"/>
<reference evidence="8" key="1">
    <citation type="submission" date="2020-09" db="EMBL/GenBank/DDBJ databases">
        <title>Leviviricetes taxonomy.</title>
        <authorList>
            <person name="Stockdale S.R."/>
            <person name="Callanan J."/>
            <person name="Adriaenssens E.M."/>
            <person name="Kuhn J.H."/>
            <person name="Rumnieks J."/>
            <person name="Shkoporov A."/>
            <person name="Draper L.A."/>
            <person name="Ross P."/>
            <person name="Hill C."/>
        </authorList>
    </citation>
    <scope>NUCLEOTIDE SEQUENCE</scope>
</reference>
<keyword evidence="9" id="KW-1185">Reference proteome</keyword>
<organism evidence="8 9">
    <name type="scientific">ssRNA phage SRR7473382_1</name>
    <dbReference type="NCBI Taxonomy" id="2786626"/>
    <lineage>
        <taxon>Viruses</taxon>
        <taxon>Riboviria</taxon>
        <taxon>Orthornavirae</taxon>
        <taxon>Lenarviricota</taxon>
        <taxon>Leviviricetes</taxon>
        <taxon>Norzivirales</taxon>
        <taxon>Fiersviridae</taxon>
        <taxon>Pudlivirus</taxon>
        <taxon>Pudlivirus limivicinum</taxon>
    </lineage>
</organism>